<dbReference type="EMBL" id="CP046147">
    <property type="protein sequence ID" value="WFG40727.1"/>
    <property type="molecule type" value="Genomic_DNA"/>
</dbReference>
<evidence type="ECO:0000313" key="10">
    <source>
        <dbReference type="EMBL" id="WFG40727.1"/>
    </source>
</evidence>
<evidence type="ECO:0000313" key="12">
    <source>
        <dbReference type="Proteomes" id="UP001321249"/>
    </source>
</evidence>
<protein>
    <submittedName>
        <fullName evidence="10">CMP deaminase</fullName>
    </submittedName>
</protein>
<dbReference type="GO" id="GO:0005737">
    <property type="term" value="C:cytoplasm"/>
    <property type="evidence" value="ECO:0007669"/>
    <property type="project" value="TreeGrafter"/>
</dbReference>
<keyword evidence="3 7" id="KW-0479">Metal-binding</keyword>
<feature type="active site" description="Proton donor" evidence="6">
    <location>
        <position position="72"/>
    </location>
</feature>
<evidence type="ECO:0000313" key="11">
    <source>
        <dbReference type="Proteomes" id="UP001219901"/>
    </source>
</evidence>
<dbReference type="Pfam" id="PF00383">
    <property type="entry name" value="dCMP_cyt_deam_1"/>
    <property type="match status" value="1"/>
</dbReference>
<dbReference type="GO" id="GO:0008270">
    <property type="term" value="F:zinc ion binding"/>
    <property type="evidence" value="ECO:0007669"/>
    <property type="project" value="InterPro"/>
</dbReference>
<evidence type="ECO:0000256" key="4">
    <source>
        <dbReference type="ARBA" id="ARBA00022801"/>
    </source>
</evidence>
<dbReference type="GO" id="GO:0006220">
    <property type="term" value="P:pyrimidine nucleotide metabolic process"/>
    <property type="evidence" value="ECO:0007669"/>
    <property type="project" value="InterPro"/>
</dbReference>
<evidence type="ECO:0000256" key="7">
    <source>
        <dbReference type="PIRSR" id="PIRSR006019-2"/>
    </source>
</evidence>
<evidence type="ECO:0000313" key="9">
    <source>
        <dbReference type="EMBL" id="MDG0866804.1"/>
    </source>
</evidence>
<keyword evidence="11" id="KW-1185">Reference proteome</keyword>
<dbReference type="InterPro" id="IPR016192">
    <property type="entry name" value="APOBEC/CMP_deaminase_Zn-bd"/>
</dbReference>
<dbReference type="EMBL" id="WMBE01000002">
    <property type="protein sequence ID" value="MDG0866804.1"/>
    <property type="molecule type" value="Genomic_DNA"/>
</dbReference>
<dbReference type="PROSITE" id="PS51747">
    <property type="entry name" value="CYT_DCMP_DEAMINASES_2"/>
    <property type="match status" value="1"/>
</dbReference>
<evidence type="ECO:0000259" key="8">
    <source>
        <dbReference type="PROSITE" id="PS51747"/>
    </source>
</evidence>
<dbReference type="Proteomes" id="UP001321249">
    <property type="component" value="Unassembled WGS sequence"/>
</dbReference>
<keyword evidence="5 7" id="KW-0862">Zinc</keyword>
<organism evidence="10 11">
    <name type="scientific">Candidatus Lucifugimonas marina</name>
    <dbReference type="NCBI Taxonomy" id="3038979"/>
    <lineage>
        <taxon>Bacteria</taxon>
        <taxon>Bacillati</taxon>
        <taxon>Chloroflexota</taxon>
        <taxon>Dehalococcoidia</taxon>
        <taxon>SAR202 cluster</taxon>
        <taxon>Candidatus Lucifugimonadales</taxon>
        <taxon>Candidatus Lucifugimonadaceae</taxon>
        <taxon>Candidatus Lucifugimonas</taxon>
    </lineage>
</organism>
<keyword evidence="4" id="KW-0378">Hydrolase</keyword>
<dbReference type="InterPro" id="IPR015517">
    <property type="entry name" value="dCMP_deaminase-rel"/>
</dbReference>
<feature type="domain" description="CMP/dCMP-type deaminase" evidence="8">
    <location>
        <begin position="1"/>
        <end position="127"/>
    </location>
</feature>
<dbReference type="InterPro" id="IPR016473">
    <property type="entry name" value="dCMP_deaminase"/>
</dbReference>
<dbReference type="PIRSF" id="PIRSF006019">
    <property type="entry name" value="dCMP_deaminase"/>
    <property type="match status" value="1"/>
</dbReference>
<dbReference type="PANTHER" id="PTHR11086">
    <property type="entry name" value="DEOXYCYTIDYLATE DEAMINASE-RELATED"/>
    <property type="match status" value="1"/>
</dbReference>
<comment type="cofactor">
    <cofactor evidence="1 7">
        <name>Zn(2+)</name>
        <dbReference type="ChEBI" id="CHEBI:29105"/>
    </cofactor>
</comment>
<dbReference type="InterPro" id="IPR016193">
    <property type="entry name" value="Cytidine_deaminase-like"/>
</dbReference>
<dbReference type="InterPro" id="IPR002125">
    <property type="entry name" value="CMP_dCMP_dom"/>
</dbReference>
<gene>
    <name evidence="9" type="ORF">GKO46_06910</name>
    <name evidence="10" type="ORF">GKO48_00915</name>
</gene>
<reference evidence="11 12" key="1">
    <citation type="submission" date="2019-11" db="EMBL/GenBank/DDBJ databases">
        <authorList>
            <person name="Cho J.-C."/>
        </authorList>
    </citation>
    <scope>NUCLEOTIDE SEQUENCE [LARGE SCALE GENOMIC DNA]</scope>
    <source>
        <strain evidence="10 11">JH1073</strain>
        <strain evidence="9 12">JH702</strain>
    </source>
</reference>
<evidence type="ECO:0000256" key="5">
    <source>
        <dbReference type="ARBA" id="ARBA00022833"/>
    </source>
</evidence>
<evidence type="ECO:0000256" key="2">
    <source>
        <dbReference type="ARBA" id="ARBA00006576"/>
    </source>
</evidence>
<dbReference type="PROSITE" id="PS00903">
    <property type="entry name" value="CYT_DCMP_DEAMINASES_1"/>
    <property type="match status" value="1"/>
</dbReference>
<dbReference type="InterPro" id="IPR035105">
    <property type="entry name" value="Deoxycytidylate_deaminase_dom"/>
</dbReference>
<evidence type="ECO:0000256" key="6">
    <source>
        <dbReference type="PIRSR" id="PIRSR006019-1"/>
    </source>
</evidence>
<dbReference type="SMR" id="A0AAJ5ZLB4"/>
<reference evidence="11" key="3">
    <citation type="submission" date="2023-06" db="EMBL/GenBank/DDBJ databases">
        <title>Pangenomics reveal diversification of enzyme families and niche specialization in globally abundant SAR202 bacteria.</title>
        <authorList>
            <person name="Saw J.H.W."/>
        </authorList>
    </citation>
    <scope>NUCLEOTIDE SEQUENCE [LARGE SCALE GENOMIC DNA]</scope>
    <source>
        <strain evidence="11">JH1073</strain>
    </source>
</reference>
<evidence type="ECO:0000256" key="1">
    <source>
        <dbReference type="ARBA" id="ARBA00001947"/>
    </source>
</evidence>
<name>A0AAJ5ZLB4_9CHLR</name>
<dbReference type="AlphaFoldDB" id="A0AAJ5ZLB4"/>
<proteinExistence type="inferred from homology"/>
<dbReference type="SUPFAM" id="SSF53927">
    <property type="entry name" value="Cytidine deaminase-like"/>
    <property type="match status" value="1"/>
</dbReference>
<feature type="binding site" evidence="7">
    <location>
        <position position="98"/>
    </location>
    <ligand>
        <name>Zn(2+)</name>
        <dbReference type="ChEBI" id="CHEBI:29105"/>
        <note>catalytic</note>
    </ligand>
</feature>
<evidence type="ECO:0000256" key="3">
    <source>
        <dbReference type="ARBA" id="ARBA00022723"/>
    </source>
</evidence>
<dbReference type="PANTHER" id="PTHR11086:SF18">
    <property type="entry name" value="DEOXYCYTIDYLATE DEAMINASE"/>
    <property type="match status" value="1"/>
</dbReference>
<sequence>MSIAVGVRARANCLGSHIGAVLARDGHIVSTGYNGTPHKTPNCDEGGCTRCSNREMYPAGTGYDMCICVHAEQNALLSAARFGIAVEGSVLYTTWQPCFSCTKEMLQAGVLGVRYGEAWEPKADLKDEYHRLQGYFPEGVKQVDLPVGAESHRPVDQS</sequence>
<dbReference type="Proteomes" id="UP001219901">
    <property type="component" value="Chromosome"/>
</dbReference>
<feature type="binding site" evidence="7">
    <location>
        <position position="101"/>
    </location>
    <ligand>
        <name>Zn(2+)</name>
        <dbReference type="ChEBI" id="CHEBI:29105"/>
        <note>catalytic</note>
    </ligand>
</feature>
<accession>A0AAJ5ZLB4</accession>
<dbReference type="GO" id="GO:0004132">
    <property type="term" value="F:dCMP deaminase activity"/>
    <property type="evidence" value="ECO:0007669"/>
    <property type="project" value="InterPro"/>
</dbReference>
<comment type="similarity">
    <text evidence="2">Belongs to the cytidine and deoxycytidylate deaminase family.</text>
</comment>
<dbReference type="CDD" id="cd01286">
    <property type="entry name" value="deoxycytidylate_deaminase"/>
    <property type="match status" value="1"/>
</dbReference>
<feature type="binding site" evidence="7">
    <location>
        <position position="70"/>
    </location>
    <ligand>
        <name>Zn(2+)</name>
        <dbReference type="ChEBI" id="CHEBI:29105"/>
        <note>catalytic</note>
    </ligand>
</feature>
<reference evidence="10" key="2">
    <citation type="journal article" date="2023" name="Nat. Commun.">
        <title>Cultivation of marine bacteria of the SAR202 clade.</title>
        <authorList>
            <person name="Lim Y."/>
            <person name="Seo J.H."/>
            <person name="Giovannoni S.J."/>
            <person name="Kang I."/>
            <person name="Cho J.C."/>
        </authorList>
    </citation>
    <scope>NUCLEOTIDE SEQUENCE</scope>
    <source>
        <strain evidence="10">JH1073</strain>
    </source>
</reference>
<dbReference type="Gene3D" id="3.40.140.10">
    <property type="entry name" value="Cytidine Deaminase, domain 2"/>
    <property type="match status" value="1"/>
</dbReference>